<keyword evidence="3" id="KW-1185">Reference proteome</keyword>
<sequence length="95" mass="10825">MEARDSFYQLFSLTEMGFKIISLLIILIIVIGIISIFVYRNRLSGKKIMFFGAELILLGFIFNVIQDFKIYMPSLSFITILLGALVSLIGLVKRD</sequence>
<feature type="transmembrane region" description="Helical" evidence="1">
    <location>
        <begin position="20"/>
        <end position="39"/>
    </location>
</feature>
<organism evidence="2 3">
    <name type="scientific">Paenibacillus mangrovi</name>
    <dbReference type="NCBI Taxonomy" id="2931978"/>
    <lineage>
        <taxon>Bacteria</taxon>
        <taxon>Bacillati</taxon>
        <taxon>Bacillota</taxon>
        <taxon>Bacilli</taxon>
        <taxon>Bacillales</taxon>
        <taxon>Paenibacillaceae</taxon>
        <taxon>Paenibacillus</taxon>
    </lineage>
</organism>
<dbReference type="EMBL" id="JALIRP010000001">
    <property type="protein sequence ID" value="MCJ8010818.1"/>
    <property type="molecule type" value="Genomic_DNA"/>
</dbReference>
<reference evidence="2" key="1">
    <citation type="submission" date="2022-04" db="EMBL/GenBank/DDBJ databases">
        <title>Paenibacillus mangrovi sp. nov., a novel endophytic bacterium isolated from bark of Kandelia candel.</title>
        <authorList>
            <person name="Tuo L."/>
        </authorList>
    </citation>
    <scope>NUCLEOTIDE SEQUENCE</scope>
    <source>
        <strain evidence="2">KQZ6P-2</strain>
    </source>
</reference>
<protein>
    <submittedName>
        <fullName evidence="2">Uncharacterized protein</fullName>
    </submittedName>
</protein>
<keyword evidence="1" id="KW-1133">Transmembrane helix</keyword>
<keyword evidence="1" id="KW-0812">Transmembrane</keyword>
<comment type="caution">
    <text evidence="2">The sequence shown here is derived from an EMBL/GenBank/DDBJ whole genome shotgun (WGS) entry which is preliminary data.</text>
</comment>
<evidence type="ECO:0000256" key="1">
    <source>
        <dbReference type="SAM" id="Phobius"/>
    </source>
</evidence>
<evidence type="ECO:0000313" key="3">
    <source>
        <dbReference type="Proteomes" id="UP001139347"/>
    </source>
</evidence>
<accession>A0A9X2B486</accession>
<name>A0A9X2B486_9BACL</name>
<feature type="transmembrane region" description="Helical" evidence="1">
    <location>
        <begin position="48"/>
        <end position="65"/>
    </location>
</feature>
<gene>
    <name evidence="2" type="ORF">MUG84_03545</name>
</gene>
<evidence type="ECO:0000313" key="2">
    <source>
        <dbReference type="EMBL" id="MCJ8010818.1"/>
    </source>
</evidence>
<dbReference type="AlphaFoldDB" id="A0A9X2B486"/>
<dbReference type="RefSeq" id="WP_244720024.1">
    <property type="nucleotide sequence ID" value="NZ_JALIRP010000001.1"/>
</dbReference>
<feature type="transmembrane region" description="Helical" evidence="1">
    <location>
        <begin position="71"/>
        <end position="92"/>
    </location>
</feature>
<proteinExistence type="predicted"/>
<keyword evidence="1" id="KW-0472">Membrane</keyword>
<dbReference type="Proteomes" id="UP001139347">
    <property type="component" value="Unassembled WGS sequence"/>
</dbReference>